<evidence type="ECO:0000313" key="3">
    <source>
        <dbReference type="EMBL" id="TWT37024.1"/>
    </source>
</evidence>
<dbReference type="NCBIfam" id="TIGR03546">
    <property type="entry name" value="TIGR03546 family protein"/>
    <property type="match status" value="1"/>
</dbReference>
<dbReference type="InterPro" id="IPR018639">
    <property type="entry name" value="DUF2062"/>
</dbReference>
<protein>
    <recommendedName>
        <fullName evidence="2">DUF2062 domain-containing protein</fullName>
    </recommendedName>
</protein>
<reference evidence="3 4" key="1">
    <citation type="submission" date="2019-02" db="EMBL/GenBank/DDBJ databases">
        <title>Deep-cultivation of Planctomycetes and their phenomic and genomic characterization uncovers novel biology.</title>
        <authorList>
            <person name="Wiegand S."/>
            <person name="Jogler M."/>
            <person name="Boedeker C."/>
            <person name="Pinto D."/>
            <person name="Vollmers J."/>
            <person name="Rivas-Marin E."/>
            <person name="Kohn T."/>
            <person name="Peeters S.H."/>
            <person name="Heuer A."/>
            <person name="Rast P."/>
            <person name="Oberbeckmann S."/>
            <person name="Bunk B."/>
            <person name="Jeske O."/>
            <person name="Meyerdierks A."/>
            <person name="Storesund J.E."/>
            <person name="Kallscheuer N."/>
            <person name="Luecker S."/>
            <person name="Lage O.M."/>
            <person name="Pohl T."/>
            <person name="Merkel B.J."/>
            <person name="Hornburger P."/>
            <person name="Mueller R.-W."/>
            <person name="Bruemmer F."/>
            <person name="Labrenz M."/>
            <person name="Spormann A.M."/>
            <person name="Op Den Camp H."/>
            <person name="Overmann J."/>
            <person name="Amann R."/>
            <person name="Jetten M.S.M."/>
            <person name="Mascher T."/>
            <person name="Medema M.H."/>
            <person name="Devos D.P."/>
            <person name="Kaster A.-K."/>
            <person name="Ovreas L."/>
            <person name="Rohde M."/>
            <person name="Galperin M.Y."/>
            <person name="Jogler C."/>
        </authorList>
    </citation>
    <scope>NUCLEOTIDE SEQUENCE [LARGE SCALE GENOMIC DNA]</scope>
    <source>
        <strain evidence="3 4">KOR34</strain>
    </source>
</reference>
<evidence type="ECO:0000256" key="1">
    <source>
        <dbReference type="SAM" id="Phobius"/>
    </source>
</evidence>
<feature type="domain" description="DUF2062" evidence="2">
    <location>
        <begin position="18"/>
        <end position="138"/>
    </location>
</feature>
<dbReference type="Pfam" id="PF09835">
    <property type="entry name" value="DUF2062"/>
    <property type="match status" value="1"/>
</dbReference>
<keyword evidence="1" id="KW-0472">Membrane</keyword>
<accession>A0A5C5VEF9</accession>
<dbReference type="AlphaFoldDB" id="A0A5C5VEF9"/>
<keyword evidence="4" id="KW-1185">Reference proteome</keyword>
<organism evidence="3 4">
    <name type="scientific">Posidoniimonas corsicana</name>
    <dbReference type="NCBI Taxonomy" id="1938618"/>
    <lineage>
        <taxon>Bacteria</taxon>
        <taxon>Pseudomonadati</taxon>
        <taxon>Planctomycetota</taxon>
        <taxon>Planctomycetia</taxon>
        <taxon>Pirellulales</taxon>
        <taxon>Lacipirellulaceae</taxon>
        <taxon>Posidoniimonas</taxon>
    </lineage>
</organism>
<comment type="caution">
    <text evidence="3">The sequence shown here is derived from an EMBL/GenBank/DDBJ whole genome shotgun (WGS) entry which is preliminary data.</text>
</comment>
<sequence>MLSLLLRPLRQTVGVLMANDSPRQVAAGAALGMMLGLAPKGNLVAVALGVLLFSLRVNKPAGLATASLFSWIGLACDPFFHRLGAKLLRIEGLQTHYAWLYEQPLGPWIGFNNTVVLGALVTGLYLAYPCYLLAHLVAAKLQPPVAKWLMRYRVARALMGIDFTSRLGAAGLEGGS</sequence>
<evidence type="ECO:0000313" key="4">
    <source>
        <dbReference type="Proteomes" id="UP000316714"/>
    </source>
</evidence>
<keyword evidence="1" id="KW-1133">Transmembrane helix</keyword>
<feature type="transmembrane region" description="Helical" evidence="1">
    <location>
        <begin position="115"/>
        <end position="138"/>
    </location>
</feature>
<dbReference type="EMBL" id="SIHJ01000001">
    <property type="protein sequence ID" value="TWT37024.1"/>
    <property type="molecule type" value="Genomic_DNA"/>
</dbReference>
<name>A0A5C5VEF9_9BACT</name>
<dbReference type="InterPro" id="IPR019935">
    <property type="entry name" value="CHP03546"/>
</dbReference>
<dbReference type="RefSeq" id="WP_197531289.1">
    <property type="nucleotide sequence ID" value="NZ_SIHJ01000001.1"/>
</dbReference>
<keyword evidence="1" id="KW-0812">Transmembrane</keyword>
<evidence type="ECO:0000259" key="2">
    <source>
        <dbReference type="Pfam" id="PF09835"/>
    </source>
</evidence>
<proteinExistence type="predicted"/>
<gene>
    <name evidence="3" type="ORF">KOR34_19710</name>
</gene>
<dbReference type="Proteomes" id="UP000316714">
    <property type="component" value="Unassembled WGS sequence"/>
</dbReference>